<evidence type="ECO:0008006" key="4">
    <source>
        <dbReference type="Google" id="ProtNLM"/>
    </source>
</evidence>
<evidence type="ECO:0000313" key="2">
    <source>
        <dbReference type="EMBL" id="ODS00476.1"/>
    </source>
</evidence>
<dbReference type="AlphaFoldDB" id="A0A1E3W3V2"/>
<sequence length="180" mass="19523">MPNKAGRIFGLLLLAAPGLALLPFAAAAETAESMTEAIGPWEIEAAYKGDTFDRCTISRKLDDDILATFMRTGEGLTLLLSSPNWKLERGKQYPVTMKLGAQSWDREVAAEESSVSMEVKDAKFERSLKAANALNVVAAGATIKVPLDSSTAALDRLDRCVEKNERAVQTNPFVVPARRP</sequence>
<keyword evidence="3" id="KW-1185">Reference proteome</keyword>
<name>A0A1E3W3V2_9HYPH</name>
<dbReference type="EMBL" id="LPWF01000013">
    <property type="protein sequence ID" value="ODS00476.1"/>
    <property type="molecule type" value="Genomic_DNA"/>
</dbReference>
<protein>
    <recommendedName>
        <fullName evidence="4">Invasion associated locus B family protein</fullName>
    </recommendedName>
</protein>
<comment type="caution">
    <text evidence="2">The sequence shown here is derived from an EMBL/GenBank/DDBJ whole genome shotgun (WGS) entry which is preliminary data.</text>
</comment>
<feature type="signal peptide" evidence="1">
    <location>
        <begin position="1"/>
        <end position="27"/>
    </location>
</feature>
<evidence type="ECO:0000313" key="3">
    <source>
        <dbReference type="Proteomes" id="UP000094472"/>
    </source>
</evidence>
<dbReference type="STRING" id="1774969.AUC69_01055"/>
<gene>
    <name evidence="2" type="ORF">AUC69_01055</name>
</gene>
<reference evidence="2 3" key="1">
    <citation type="journal article" date="2016" name="Environ. Microbiol.">
        <title>New Methyloceanibacter diversity from North Sea sediments includes methanotroph containing solely the soluble methane monooxygenase.</title>
        <authorList>
            <person name="Vekeman B."/>
            <person name="Kerckhof F.M."/>
            <person name="Cremers G."/>
            <person name="de Vos P."/>
            <person name="Vandamme P."/>
            <person name="Boon N."/>
            <person name="Op den Camp H.J."/>
            <person name="Heylen K."/>
        </authorList>
    </citation>
    <scope>NUCLEOTIDE SEQUENCE [LARGE SCALE GENOMIC DNA]</scope>
    <source>
        <strain evidence="2 3">R-67175</strain>
    </source>
</reference>
<dbReference type="RefSeq" id="WP_069441048.1">
    <property type="nucleotide sequence ID" value="NZ_LPWF01000013.1"/>
</dbReference>
<evidence type="ECO:0000256" key="1">
    <source>
        <dbReference type="SAM" id="SignalP"/>
    </source>
</evidence>
<keyword evidence="1" id="KW-0732">Signal</keyword>
<proteinExistence type="predicted"/>
<dbReference type="Proteomes" id="UP000094472">
    <property type="component" value="Unassembled WGS sequence"/>
</dbReference>
<dbReference type="OrthoDB" id="7989961at2"/>
<feature type="chain" id="PRO_5009138984" description="Invasion associated locus B family protein" evidence="1">
    <location>
        <begin position="28"/>
        <end position="180"/>
    </location>
</feature>
<accession>A0A1E3W3V2</accession>
<organism evidence="2 3">
    <name type="scientific">Methyloceanibacter superfactus</name>
    <dbReference type="NCBI Taxonomy" id="1774969"/>
    <lineage>
        <taxon>Bacteria</taxon>
        <taxon>Pseudomonadati</taxon>
        <taxon>Pseudomonadota</taxon>
        <taxon>Alphaproteobacteria</taxon>
        <taxon>Hyphomicrobiales</taxon>
        <taxon>Hyphomicrobiaceae</taxon>
        <taxon>Methyloceanibacter</taxon>
    </lineage>
</organism>